<dbReference type="AlphaFoldDB" id="A0A2P7VH43"/>
<evidence type="ECO:0000313" key="17">
    <source>
        <dbReference type="EMBL" id="PSJ98556.1"/>
    </source>
</evidence>
<dbReference type="GO" id="GO:0005886">
    <property type="term" value="C:plasma membrane"/>
    <property type="evidence" value="ECO:0007669"/>
    <property type="project" value="UniProtKB-SubCell"/>
</dbReference>
<dbReference type="SMART" id="SM00387">
    <property type="entry name" value="HATPase_c"/>
    <property type="match status" value="1"/>
</dbReference>
<dbReference type="EC" id="2.7.13.3" evidence="3"/>
<keyword evidence="4" id="KW-1003">Cell membrane</keyword>
<dbReference type="EMBL" id="PXZM01000007">
    <property type="protein sequence ID" value="PSJ98556.1"/>
    <property type="molecule type" value="Genomic_DNA"/>
</dbReference>
<evidence type="ECO:0000256" key="1">
    <source>
        <dbReference type="ARBA" id="ARBA00000085"/>
    </source>
</evidence>
<keyword evidence="10" id="KW-0067">ATP-binding</keyword>
<dbReference type="InterPro" id="IPR005467">
    <property type="entry name" value="His_kinase_dom"/>
</dbReference>
<dbReference type="InterPro" id="IPR036097">
    <property type="entry name" value="HisK_dim/P_sf"/>
</dbReference>
<proteinExistence type="predicted"/>
<evidence type="ECO:0000313" key="18">
    <source>
        <dbReference type="Proteomes" id="UP000240419"/>
    </source>
</evidence>
<dbReference type="PROSITE" id="PS50885">
    <property type="entry name" value="HAMP"/>
    <property type="match status" value="1"/>
</dbReference>
<organism evidence="17 18">
    <name type="scientific">Brevibacillus fortis</name>
    <dbReference type="NCBI Taxonomy" id="2126352"/>
    <lineage>
        <taxon>Bacteria</taxon>
        <taxon>Bacillati</taxon>
        <taxon>Bacillota</taxon>
        <taxon>Bacilli</taxon>
        <taxon>Bacillales</taxon>
        <taxon>Paenibacillaceae</taxon>
        <taxon>Brevibacillus</taxon>
    </lineage>
</organism>
<keyword evidence="12" id="KW-0902">Two-component regulatory system</keyword>
<keyword evidence="6" id="KW-0808">Transferase</keyword>
<dbReference type="CDD" id="cd00075">
    <property type="entry name" value="HATPase"/>
    <property type="match status" value="1"/>
</dbReference>
<dbReference type="CDD" id="cd00082">
    <property type="entry name" value="HisKA"/>
    <property type="match status" value="1"/>
</dbReference>
<dbReference type="InterPro" id="IPR003594">
    <property type="entry name" value="HATPase_dom"/>
</dbReference>
<keyword evidence="9 17" id="KW-0418">Kinase</keyword>
<feature type="domain" description="Histidine kinase" evidence="15">
    <location>
        <begin position="156"/>
        <end position="369"/>
    </location>
</feature>
<evidence type="ECO:0000256" key="6">
    <source>
        <dbReference type="ARBA" id="ARBA00022679"/>
    </source>
</evidence>
<evidence type="ECO:0000256" key="7">
    <source>
        <dbReference type="ARBA" id="ARBA00022692"/>
    </source>
</evidence>
<dbReference type="Gene3D" id="3.30.565.10">
    <property type="entry name" value="Histidine kinase-like ATPase, C-terminal domain"/>
    <property type="match status" value="1"/>
</dbReference>
<reference evidence="17 18" key="1">
    <citation type="submission" date="2018-03" db="EMBL/GenBank/DDBJ databases">
        <title>Brevisbacillus phylogenomics.</title>
        <authorList>
            <person name="Dunlap C."/>
        </authorList>
    </citation>
    <scope>NUCLEOTIDE SEQUENCE [LARGE SCALE GENOMIC DNA]</scope>
    <source>
        <strain evidence="17 18">NRRL NRS-1210</strain>
    </source>
</reference>
<dbReference type="Pfam" id="PF02518">
    <property type="entry name" value="HATPase_c"/>
    <property type="match status" value="1"/>
</dbReference>
<dbReference type="SMART" id="SM00304">
    <property type="entry name" value="HAMP"/>
    <property type="match status" value="1"/>
</dbReference>
<dbReference type="SUPFAM" id="SSF47384">
    <property type="entry name" value="Homodimeric domain of signal transducing histidine kinase"/>
    <property type="match status" value="1"/>
</dbReference>
<dbReference type="GO" id="GO:0000155">
    <property type="term" value="F:phosphorelay sensor kinase activity"/>
    <property type="evidence" value="ECO:0007669"/>
    <property type="project" value="InterPro"/>
</dbReference>
<dbReference type="InterPro" id="IPR036890">
    <property type="entry name" value="HATPase_C_sf"/>
</dbReference>
<keyword evidence="8" id="KW-0547">Nucleotide-binding</keyword>
<keyword evidence="11 14" id="KW-1133">Transmembrane helix</keyword>
<dbReference type="InterPro" id="IPR004358">
    <property type="entry name" value="Sig_transdc_His_kin-like_C"/>
</dbReference>
<evidence type="ECO:0000256" key="9">
    <source>
        <dbReference type="ARBA" id="ARBA00022777"/>
    </source>
</evidence>
<gene>
    <name evidence="17" type="ORF">C7R93_06340</name>
</gene>
<keyword evidence="13 14" id="KW-0472">Membrane</keyword>
<evidence type="ECO:0000256" key="14">
    <source>
        <dbReference type="SAM" id="Phobius"/>
    </source>
</evidence>
<dbReference type="SUPFAM" id="SSF158472">
    <property type="entry name" value="HAMP domain-like"/>
    <property type="match status" value="1"/>
</dbReference>
<dbReference type="Proteomes" id="UP000240419">
    <property type="component" value="Unassembled WGS sequence"/>
</dbReference>
<evidence type="ECO:0000256" key="13">
    <source>
        <dbReference type="ARBA" id="ARBA00023136"/>
    </source>
</evidence>
<accession>A0A2P7VH43</accession>
<name>A0A2P7VH43_9BACL</name>
<evidence type="ECO:0000256" key="8">
    <source>
        <dbReference type="ARBA" id="ARBA00022741"/>
    </source>
</evidence>
<dbReference type="PANTHER" id="PTHR45528">
    <property type="entry name" value="SENSOR HISTIDINE KINASE CPXA"/>
    <property type="match status" value="1"/>
</dbReference>
<sequence length="373" mass="41709">MKPSGEWGIALLLIKNNPVRINILWKLILINAAVIGIAIWLAGVTVKDYACLLFANSPSVSPEESVAFTQTMQTFLIKASLATAVIAGIFHYFFVKKLLQPLKKLGSATRQMAQGDMPDPLSIRVRDEIGQLTADFNQLSLKLKQVEELRKKMLSDIAHELRTPLTNINGYLEALSSGIIQGSAELFQSLHEESIRITRLIEQLHQLNVWQGKKISNDNKMSVLAIDKIMESCIEHFSLEFRNKEIAIFSDIETAQVIGDEDGLKQVLHNLLTNALQYDEGGWVTITGKHTESVYQVTVTNIGQPIPKEKESLIFERFYRLDSSRSRDTGGSGLGLSLVKEIIEQQNGKVGLQSQGEQHSFWFTIPLQHPTSN</sequence>
<dbReference type="GO" id="GO:0005524">
    <property type="term" value="F:ATP binding"/>
    <property type="evidence" value="ECO:0007669"/>
    <property type="project" value="UniProtKB-KW"/>
</dbReference>
<feature type="domain" description="HAMP" evidence="16">
    <location>
        <begin position="96"/>
        <end position="148"/>
    </location>
</feature>
<feature type="transmembrane region" description="Helical" evidence="14">
    <location>
        <begin position="23"/>
        <end position="43"/>
    </location>
</feature>
<evidence type="ECO:0000259" key="15">
    <source>
        <dbReference type="PROSITE" id="PS50109"/>
    </source>
</evidence>
<evidence type="ECO:0000256" key="4">
    <source>
        <dbReference type="ARBA" id="ARBA00022475"/>
    </source>
</evidence>
<dbReference type="Gene3D" id="6.10.340.10">
    <property type="match status" value="1"/>
</dbReference>
<evidence type="ECO:0000256" key="2">
    <source>
        <dbReference type="ARBA" id="ARBA00004651"/>
    </source>
</evidence>
<evidence type="ECO:0000256" key="12">
    <source>
        <dbReference type="ARBA" id="ARBA00023012"/>
    </source>
</evidence>
<dbReference type="PANTHER" id="PTHR45528:SF1">
    <property type="entry name" value="SENSOR HISTIDINE KINASE CPXA"/>
    <property type="match status" value="1"/>
</dbReference>
<dbReference type="FunFam" id="3.30.565.10:FF:000006">
    <property type="entry name" value="Sensor histidine kinase WalK"/>
    <property type="match status" value="1"/>
</dbReference>
<comment type="subcellular location">
    <subcellularLocation>
        <location evidence="2">Cell membrane</location>
        <topology evidence="2">Multi-pass membrane protein</topology>
    </subcellularLocation>
</comment>
<dbReference type="PRINTS" id="PR00344">
    <property type="entry name" value="BCTRLSENSOR"/>
</dbReference>
<dbReference type="SUPFAM" id="SSF55874">
    <property type="entry name" value="ATPase domain of HSP90 chaperone/DNA topoisomerase II/histidine kinase"/>
    <property type="match status" value="1"/>
</dbReference>
<evidence type="ECO:0000256" key="3">
    <source>
        <dbReference type="ARBA" id="ARBA00012438"/>
    </source>
</evidence>
<dbReference type="Gene3D" id="1.10.287.130">
    <property type="match status" value="1"/>
</dbReference>
<comment type="catalytic activity">
    <reaction evidence="1">
        <text>ATP + protein L-histidine = ADP + protein N-phospho-L-histidine.</text>
        <dbReference type="EC" id="2.7.13.3"/>
    </reaction>
</comment>
<dbReference type="InterPro" id="IPR003660">
    <property type="entry name" value="HAMP_dom"/>
</dbReference>
<dbReference type="Pfam" id="PF00512">
    <property type="entry name" value="HisKA"/>
    <property type="match status" value="1"/>
</dbReference>
<dbReference type="SMART" id="SM00388">
    <property type="entry name" value="HisKA"/>
    <property type="match status" value="1"/>
</dbReference>
<keyword evidence="18" id="KW-1185">Reference proteome</keyword>
<keyword evidence="7 14" id="KW-0812">Transmembrane</keyword>
<dbReference type="Pfam" id="PF00672">
    <property type="entry name" value="HAMP"/>
    <property type="match status" value="1"/>
</dbReference>
<comment type="caution">
    <text evidence="17">The sequence shown here is derived from an EMBL/GenBank/DDBJ whole genome shotgun (WGS) entry which is preliminary data.</text>
</comment>
<dbReference type="OrthoDB" id="335833at2"/>
<dbReference type="PROSITE" id="PS50109">
    <property type="entry name" value="HIS_KIN"/>
    <property type="match status" value="1"/>
</dbReference>
<keyword evidence="5" id="KW-0597">Phosphoprotein</keyword>
<protein>
    <recommendedName>
        <fullName evidence="3">histidine kinase</fullName>
        <ecNumber evidence="3">2.7.13.3</ecNumber>
    </recommendedName>
</protein>
<dbReference type="InterPro" id="IPR050398">
    <property type="entry name" value="HssS/ArlS-like"/>
</dbReference>
<feature type="transmembrane region" description="Helical" evidence="14">
    <location>
        <begin position="75"/>
        <end position="95"/>
    </location>
</feature>
<evidence type="ECO:0000256" key="5">
    <source>
        <dbReference type="ARBA" id="ARBA00022553"/>
    </source>
</evidence>
<evidence type="ECO:0000256" key="11">
    <source>
        <dbReference type="ARBA" id="ARBA00022989"/>
    </source>
</evidence>
<dbReference type="InterPro" id="IPR003661">
    <property type="entry name" value="HisK_dim/P_dom"/>
</dbReference>
<evidence type="ECO:0000259" key="16">
    <source>
        <dbReference type="PROSITE" id="PS50885"/>
    </source>
</evidence>
<evidence type="ECO:0000256" key="10">
    <source>
        <dbReference type="ARBA" id="ARBA00022840"/>
    </source>
</evidence>
<dbReference type="CDD" id="cd06225">
    <property type="entry name" value="HAMP"/>
    <property type="match status" value="1"/>
</dbReference>